<evidence type="ECO:0000313" key="2">
    <source>
        <dbReference type="Proteomes" id="UP001164746"/>
    </source>
</evidence>
<name>A0ABY7G0H3_MYAAR</name>
<dbReference type="Proteomes" id="UP001164746">
    <property type="component" value="Chromosome 15"/>
</dbReference>
<keyword evidence="2" id="KW-1185">Reference proteome</keyword>
<accession>A0ABY7G0H3</accession>
<proteinExistence type="predicted"/>
<dbReference type="EMBL" id="CP111026">
    <property type="protein sequence ID" value="WAR27937.1"/>
    <property type="molecule type" value="Genomic_DNA"/>
</dbReference>
<sequence length="164" mass="18348">MTTSLNCCFPFNTDFVGGIFSGRRRRDISAADRACMQQCDSCAPFLLSTQDEIIDAVCGPEITAMNATLQANIKRIAIVYDALIDNEKPIVEQIRFDPNSMDPTTWDFTFVTIKANVSGIFDEYQTSLAYSPMNLPTTATLMALDKKRHIGVRMCSKLPEFIQE</sequence>
<reference evidence="1" key="1">
    <citation type="submission" date="2022-11" db="EMBL/GenBank/DDBJ databases">
        <title>Centuries of genome instability and evolution in soft-shell clam transmissible cancer (bioRxiv).</title>
        <authorList>
            <person name="Hart S.F.M."/>
            <person name="Yonemitsu M.A."/>
            <person name="Giersch R.M."/>
            <person name="Beal B.F."/>
            <person name="Arriagada G."/>
            <person name="Davis B.W."/>
            <person name="Ostrander E.A."/>
            <person name="Goff S.P."/>
            <person name="Metzger M.J."/>
        </authorList>
    </citation>
    <scope>NUCLEOTIDE SEQUENCE</scope>
    <source>
        <strain evidence="1">MELC-2E11</strain>
        <tissue evidence="1">Siphon/mantle</tissue>
    </source>
</reference>
<evidence type="ECO:0000313" key="1">
    <source>
        <dbReference type="EMBL" id="WAR27937.1"/>
    </source>
</evidence>
<organism evidence="1 2">
    <name type="scientific">Mya arenaria</name>
    <name type="common">Soft-shell clam</name>
    <dbReference type="NCBI Taxonomy" id="6604"/>
    <lineage>
        <taxon>Eukaryota</taxon>
        <taxon>Metazoa</taxon>
        <taxon>Spiralia</taxon>
        <taxon>Lophotrochozoa</taxon>
        <taxon>Mollusca</taxon>
        <taxon>Bivalvia</taxon>
        <taxon>Autobranchia</taxon>
        <taxon>Heteroconchia</taxon>
        <taxon>Euheterodonta</taxon>
        <taxon>Imparidentia</taxon>
        <taxon>Neoheterodontei</taxon>
        <taxon>Myida</taxon>
        <taxon>Myoidea</taxon>
        <taxon>Myidae</taxon>
        <taxon>Mya</taxon>
    </lineage>
</organism>
<gene>
    <name evidence="1" type="ORF">MAR_013641</name>
</gene>
<protein>
    <submittedName>
        <fullName evidence="1">Uncharacterized protein</fullName>
    </submittedName>
</protein>